<protein>
    <submittedName>
        <fullName evidence="1">Uncharacterized protein</fullName>
    </submittedName>
</protein>
<evidence type="ECO:0000313" key="1">
    <source>
        <dbReference type="EnsemblPlants" id="PGSC0003DMT400086290"/>
    </source>
</evidence>
<proteinExistence type="predicted"/>
<organism evidence="1 2">
    <name type="scientific">Solanum tuberosum</name>
    <name type="common">Potato</name>
    <dbReference type="NCBI Taxonomy" id="4113"/>
    <lineage>
        <taxon>Eukaryota</taxon>
        <taxon>Viridiplantae</taxon>
        <taxon>Streptophyta</taxon>
        <taxon>Embryophyta</taxon>
        <taxon>Tracheophyta</taxon>
        <taxon>Spermatophyta</taxon>
        <taxon>Magnoliopsida</taxon>
        <taxon>eudicotyledons</taxon>
        <taxon>Gunneridae</taxon>
        <taxon>Pentapetalae</taxon>
        <taxon>asterids</taxon>
        <taxon>lamiids</taxon>
        <taxon>Solanales</taxon>
        <taxon>Solanaceae</taxon>
        <taxon>Solanoideae</taxon>
        <taxon>Solaneae</taxon>
        <taxon>Solanum</taxon>
    </lineage>
</organism>
<evidence type="ECO:0000313" key="2">
    <source>
        <dbReference type="Proteomes" id="UP000011115"/>
    </source>
</evidence>
<accession>M1DBF2</accession>
<reference evidence="1" key="2">
    <citation type="submission" date="2015-06" db="UniProtKB">
        <authorList>
            <consortium name="EnsemblPlants"/>
        </authorList>
    </citation>
    <scope>IDENTIFICATION</scope>
    <source>
        <strain evidence="1">DM1-3 516 R44</strain>
    </source>
</reference>
<reference evidence="2" key="1">
    <citation type="journal article" date="2011" name="Nature">
        <title>Genome sequence and analysis of the tuber crop potato.</title>
        <authorList>
            <consortium name="The Potato Genome Sequencing Consortium"/>
        </authorList>
    </citation>
    <scope>NUCLEOTIDE SEQUENCE [LARGE SCALE GENOMIC DNA]</scope>
    <source>
        <strain evidence="2">cv. DM1-3 516 R44</strain>
    </source>
</reference>
<dbReference type="InParanoid" id="M1DBF2"/>
<dbReference type="HOGENOM" id="CLU_1931239_0_0_1"/>
<name>M1DBF2_SOLTU</name>
<dbReference type="Gramene" id="PGSC0003DMT400086290">
    <property type="protein sequence ID" value="PGSC0003DMT400086290"/>
    <property type="gene ID" value="PGSC0003DMG400035861"/>
</dbReference>
<dbReference type="PaxDb" id="4113-PGSC0003DMT400086290"/>
<dbReference type="EnsemblPlants" id="PGSC0003DMT400086290">
    <property type="protein sequence ID" value="PGSC0003DMT400086290"/>
    <property type="gene ID" value="PGSC0003DMG400035861"/>
</dbReference>
<sequence>MTRTRSMVSNQKAPISPSASLEAEHIKVRLAGLESHMQVIQDTLGRVLQLHKDSSTDVGKLRLEVERLKKDVIRSVNTILKEINSIKIGADFAHSELAISVHTSYSTFSKTVEHSFNTLCRNVLNTEVFPW</sequence>
<keyword evidence="2" id="KW-1185">Reference proteome</keyword>
<dbReference type="Proteomes" id="UP000011115">
    <property type="component" value="Unassembled WGS sequence"/>
</dbReference>
<dbReference type="AlphaFoldDB" id="M1DBF2"/>